<dbReference type="EMBL" id="BMJV01000004">
    <property type="protein sequence ID" value="GGG74331.1"/>
    <property type="molecule type" value="Genomic_DNA"/>
</dbReference>
<dbReference type="Pfam" id="PF02518">
    <property type="entry name" value="HATPase_c"/>
    <property type="match status" value="1"/>
</dbReference>
<evidence type="ECO:0000256" key="1">
    <source>
        <dbReference type="ARBA" id="ARBA00000085"/>
    </source>
</evidence>
<dbReference type="GO" id="GO:0005886">
    <property type="term" value="C:plasma membrane"/>
    <property type="evidence" value="ECO:0007669"/>
    <property type="project" value="UniProtKB-SubCell"/>
</dbReference>
<comment type="catalytic activity">
    <reaction evidence="1">
        <text>ATP + protein L-histidine = ADP + protein N-phospho-L-histidine.</text>
        <dbReference type="EC" id="2.7.13.3"/>
    </reaction>
</comment>
<dbReference type="GO" id="GO:0000155">
    <property type="term" value="F:phosphorelay sensor kinase activity"/>
    <property type="evidence" value="ECO:0007669"/>
    <property type="project" value="InterPro"/>
</dbReference>
<keyword evidence="11" id="KW-0902">Two-component regulatory system</keyword>
<evidence type="ECO:0000256" key="6">
    <source>
        <dbReference type="ARBA" id="ARBA00022553"/>
    </source>
</evidence>
<comment type="caution">
    <text evidence="16">The sequence shown here is derived from an EMBL/GenBank/DDBJ whole genome shotgun (WGS) entry which is preliminary data.</text>
</comment>
<dbReference type="InterPro" id="IPR036890">
    <property type="entry name" value="HATPase_C_sf"/>
</dbReference>
<keyword evidence="7" id="KW-0808">Transferase</keyword>
<keyword evidence="5" id="KW-0997">Cell inner membrane</keyword>
<dbReference type="AlphaFoldDB" id="A0A8J2ZKI9"/>
<evidence type="ECO:0000256" key="2">
    <source>
        <dbReference type="ARBA" id="ARBA00004429"/>
    </source>
</evidence>
<name>A0A8J2ZKI9_9RHOB</name>
<comment type="subcellular location">
    <subcellularLocation>
        <location evidence="2">Cell inner membrane</location>
        <topology evidence="2">Multi-pass membrane protein</topology>
    </subcellularLocation>
</comment>
<dbReference type="PROSITE" id="PS50109">
    <property type="entry name" value="HIS_KIN"/>
    <property type="match status" value="1"/>
</dbReference>
<evidence type="ECO:0000256" key="7">
    <source>
        <dbReference type="ARBA" id="ARBA00022679"/>
    </source>
</evidence>
<evidence type="ECO:0000256" key="12">
    <source>
        <dbReference type="ARBA" id="ARBA00023136"/>
    </source>
</evidence>
<dbReference type="InterPro" id="IPR050980">
    <property type="entry name" value="2C_sensor_his_kinase"/>
</dbReference>
<dbReference type="SMART" id="SM00387">
    <property type="entry name" value="HATPase_c"/>
    <property type="match status" value="1"/>
</dbReference>
<dbReference type="InterPro" id="IPR036097">
    <property type="entry name" value="HisK_dim/P_sf"/>
</dbReference>
<evidence type="ECO:0000259" key="15">
    <source>
        <dbReference type="PROSITE" id="PS50109"/>
    </source>
</evidence>
<dbReference type="Proteomes" id="UP000617145">
    <property type="component" value="Unassembled WGS sequence"/>
</dbReference>
<dbReference type="Gene3D" id="3.30.565.10">
    <property type="entry name" value="Histidine kinase-like ATPase, C-terminal domain"/>
    <property type="match status" value="1"/>
</dbReference>
<keyword evidence="12 13" id="KW-0472">Membrane</keyword>
<dbReference type="Gene3D" id="1.10.287.130">
    <property type="match status" value="1"/>
</dbReference>
<dbReference type="SMART" id="SM00388">
    <property type="entry name" value="HisKA"/>
    <property type="match status" value="1"/>
</dbReference>
<dbReference type="SUPFAM" id="SSF47384">
    <property type="entry name" value="Homodimeric domain of signal transducing histidine kinase"/>
    <property type="match status" value="1"/>
</dbReference>
<evidence type="ECO:0000256" key="11">
    <source>
        <dbReference type="ARBA" id="ARBA00023012"/>
    </source>
</evidence>
<evidence type="ECO:0000256" key="5">
    <source>
        <dbReference type="ARBA" id="ARBA00022519"/>
    </source>
</evidence>
<dbReference type="SUPFAM" id="SSF55874">
    <property type="entry name" value="ATPase domain of HSP90 chaperone/DNA topoisomerase II/histidine kinase"/>
    <property type="match status" value="1"/>
</dbReference>
<keyword evidence="17" id="KW-1185">Reference proteome</keyword>
<keyword evidence="4" id="KW-1003">Cell membrane</keyword>
<organism evidence="16 17">
    <name type="scientific">Salipiger pallidus</name>
    <dbReference type="NCBI Taxonomy" id="1775170"/>
    <lineage>
        <taxon>Bacteria</taxon>
        <taxon>Pseudomonadati</taxon>
        <taxon>Pseudomonadota</taxon>
        <taxon>Alphaproteobacteria</taxon>
        <taxon>Rhodobacterales</taxon>
        <taxon>Roseobacteraceae</taxon>
        <taxon>Salipiger</taxon>
    </lineage>
</organism>
<protein>
    <recommendedName>
        <fullName evidence="3">histidine kinase</fullName>
        <ecNumber evidence="3">2.7.13.3</ecNumber>
    </recommendedName>
</protein>
<dbReference type="PANTHER" id="PTHR44936">
    <property type="entry name" value="SENSOR PROTEIN CREC"/>
    <property type="match status" value="1"/>
</dbReference>
<gene>
    <name evidence="16" type="ORF">GCM10011415_23480</name>
</gene>
<reference evidence="16" key="2">
    <citation type="submission" date="2020-09" db="EMBL/GenBank/DDBJ databases">
        <authorList>
            <person name="Sun Q."/>
            <person name="Zhou Y."/>
        </authorList>
    </citation>
    <scope>NUCLEOTIDE SEQUENCE</scope>
    <source>
        <strain evidence="16">CGMCC 1.15762</strain>
    </source>
</reference>
<dbReference type="PANTHER" id="PTHR44936:SF5">
    <property type="entry name" value="SENSOR HISTIDINE KINASE ENVZ"/>
    <property type="match status" value="1"/>
</dbReference>
<dbReference type="InterPro" id="IPR003594">
    <property type="entry name" value="HATPase_dom"/>
</dbReference>
<evidence type="ECO:0000256" key="14">
    <source>
        <dbReference type="SAM" id="SignalP"/>
    </source>
</evidence>
<feature type="chain" id="PRO_5035304393" description="histidine kinase" evidence="14">
    <location>
        <begin position="23"/>
        <end position="478"/>
    </location>
</feature>
<feature type="domain" description="Histidine kinase" evidence="15">
    <location>
        <begin position="259"/>
        <end position="478"/>
    </location>
</feature>
<sequence length="478" mass="50628">MRLRSLGLALCLASMLTGMAVAALWAVSVQGWDRHLTRAFVAGIGLYDSLRYGMPAPEGLVLTRLDPDEAALADRGGFARLPGMPVPGFVTQVSLIDPGPDMLSGRVLGLGIVSGALQYPVAEIASAPGQAAAQKLGEVTRLMASYCSTPVLFAQLGDGGWVRVDGAPVWGCSVAPRDYRLMAILLGLVALAAVVTLVGDVSARFDRFARSLKDRGRVGGPDVYEAEGPAELHDMVSAVNAYLDAERARLAHRAVVLSGVSHDLGTPATRLRLRAALIADDDLRARFEADIDHMTGMIESVLTLTRSELGAEAPRQVSLGSLVEALVDDYHDTGRPVALLEAPPRVVTGGGSLFSARHGQGEMPPPSHVQVMARPVQLRRALANLVDNALKYGRRAELSLLAGPERVVIVVEDEGSAMSVEEIERLIAPFRRGEGHGPVSGFGLGLSIVATVAEQHGGRLFFERGARGLRACLEIARG</sequence>
<evidence type="ECO:0000313" key="17">
    <source>
        <dbReference type="Proteomes" id="UP000617145"/>
    </source>
</evidence>
<evidence type="ECO:0000256" key="4">
    <source>
        <dbReference type="ARBA" id="ARBA00022475"/>
    </source>
</evidence>
<dbReference type="PRINTS" id="PR00344">
    <property type="entry name" value="BCTRLSENSOR"/>
</dbReference>
<dbReference type="InterPro" id="IPR004358">
    <property type="entry name" value="Sig_transdc_His_kin-like_C"/>
</dbReference>
<evidence type="ECO:0000313" key="16">
    <source>
        <dbReference type="EMBL" id="GGG74331.1"/>
    </source>
</evidence>
<evidence type="ECO:0000256" key="9">
    <source>
        <dbReference type="ARBA" id="ARBA00022777"/>
    </source>
</evidence>
<keyword evidence="9" id="KW-0418">Kinase</keyword>
<evidence type="ECO:0000256" key="13">
    <source>
        <dbReference type="SAM" id="Phobius"/>
    </source>
</evidence>
<evidence type="ECO:0000256" key="3">
    <source>
        <dbReference type="ARBA" id="ARBA00012438"/>
    </source>
</evidence>
<keyword evidence="6" id="KW-0597">Phosphoprotein</keyword>
<dbReference type="InterPro" id="IPR003661">
    <property type="entry name" value="HisK_dim/P_dom"/>
</dbReference>
<keyword evidence="14" id="KW-0732">Signal</keyword>
<accession>A0A8J2ZKI9</accession>
<keyword evidence="10 13" id="KW-1133">Transmembrane helix</keyword>
<dbReference type="EC" id="2.7.13.3" evidence="3"/>
<feature type="signal peptide" evidence="14">
    <location>
        <begin position="1"/>
        <end position="22"/>
    </location>
</feature>
<proteinExistence type="predicted"/>
<dbReference type="InterPro" id="IPR005467">
    <property type="entry name" value="His_kinase_dom"/>
</dbReference>
<keyword evidence="8 13" id="KW-0812">Transmembrane</keyword>
<feature type="transmembrane region" description="Helical" evidence="13">
    <location>
        <begin position="181"/>
        <end position="203"/>
    </location>
</feature>
<evidence type="ECO:0000256" key="8">
    <source>
        <dbReference type="ARBA" id="ARBA00022692"/>
    </source>
</evidence>
<evidence type="ECO:0000256" key="10">
    <source>
        <dbReference type="ARBA" id="ARBA00022989"/>
    </source>
</evidence>
<dbReference type="CDD" id="cd00082">
    <property type="entry name" value="HisKA"/>
    <property type="match status" value="1"/>
</dbReference>
<dbReference type="CDD" id="cd00075">
    <property type="entry name" value="HATPase"/>
    <property type="match status" value="1"/>
</dbReference>
<reference evidence="16" key="1">
    <citation type="journal article" date="2014" name="Int. J. Syst. Evol. Microbiol.">
        <title>Complete genome sequence of Corynebacterium casei LMG S-19264T (=DSM 44701T), isolated from a smear-ripened cheese.</title>
        <authorList>
            <consortium name="US DOE Joint Genome Institute (JGI-PGF)"/>
            <person name="Walter F."/>
            <person name="Albersmeier A."/>
            <person name="Kalinowski J."/>
            <person name="Ruckert C."/>
        </authorList>
    </citation>
    <scope>NUCLEOTIDE SEQUENCE</scope>
    <source>
        <strain evidence="16">CGMCC 1.15762</strain>
    </source>
</reference>